<protein>
    <submittedName>
        <fullName evidence="9">ABC transporter permease</fullName>
    </submittedName>
</protein>
<feature type="transmembrane region" description="Helical" evidence="7">
    <location>
        <begin position="365"/>
        <end position="386"/>
    </location>
</feature>
<comment type="caution">
    <text evidence="9">The sequence shown here is derived from an EMBL/GenBank/DDBJ whole genome shotgun (WGS) entry which is preliminary data.</text>
</comment>
<sequence length="400" mass="44221">MDFPFYIAKRYIRSKSSQNAVNIINFITFLVTVIGAAALFIVLSGFAGLKDFSLTFSQSFDPDLKALPIQGKFIEIHPEHEKQLAQIADIANFSKELEEGVYFTFDEKGHPGYIKGVDSLFAPVVGVDTLVDYGQFKVKGGFGVLGWRIGMALGATIDNYRNPLTVLAPKPGKGSLSQGPKKPYNEQDIVLSGMYSVEQTLDFKYLIVDLPLAQALLEKEPYEVSGINFKLAPEADEAVVKEKIAQVFDGTVQVKNRQELNGTLHRMLNTENIATYLIFTLVLIIALFNVVGAIIMMILDKRKSVQTLFYLGTPLAQLRRIYFYQGILVTAIGGLIGVLIGSLLIGSQLWWGWLKISDVLAYPVAFKLANVLLVLATIMVLGFIAAKIASSRINRRLLQS</sequence>
<dbReference type="OrthoDB" id="1522724at2"/>
<dbReference type="RefSeq" id="WP_097442254.1">
    <property type="nucleotide sequence ID" value="NZ_NBWU01000001.1"/>
</dbReference>
<keyword evidence="3" id="KW-1003">Cell membrane</keyword>
<proteinExistence type="inferred from homology"/>
<evidence type="ECO:0000313" key="9">
    <source>
        <dbReference type="EMBL" id="PCE66732.1"/>
    </source>
</evidence>
<reference evidence="9 10" key="1">
    <citation type="submission" date="2017-04" db="EMBL/GenBank/DDBJ databases">
        <title>A new member of the family Flavobacteriaceae isolated from ascidians.</title>
        <authorList>
            <person name="Chen L."/>
        </authorList>
    </citation>
    <scope>NUCLEOTIDE SEQUENCE [LARGE SCALE GENOMIC DNA]</scope>
    <source>
        <strain evidence="9 10">HQA918</strain>
    </source>
</reference>
<evidence type="ECO:0000256" key="2">
    <source>
        <dbReference type="ARBA" id="ARBA00005236"/>
    </source>
</evidence>
<evidence type="ECO:0000256" key="3">
    <source>
        <dbReference type="ARBA" id="ARBA00022475"/>
    </source>
</evidence>
<accession>A0A2A4GG72</accession>
<dbReference type="GO" id="GO:0044874">
    <property type="term" value="P:lipoprotein localization to outer membrane"/>
    <property type="evidence" value="ECO:0007669"/>
    <property type="project" value="TreeGrafter"/>
</dbReference>
<keyword evidence="10" id="KW-1185">Reference proteome</keyword>
<evidence type="ECO:0000256" key="4">
    <source>
        <dbReference type="ARBA" id="ARBA00022692"/>
    </source>
</evidence>
<dbReference type="InterPro" id="IPR003838">
    <property type="entry name" value="ABC3_permease_C"/>
</dbReference>
<evidence type="ECO:0000256" key="7">
    <source>
        <dbReference type="SAM" id="Phobius"/>
    </source>
</evidence>
<dbReference type="PANTHER" id="PTHR30489:SF0">
    <property type="entry name" value="LIPOPROTEIN-RELEASING SYSTEM TRANSMEMBRANE PROTEIN LOLE"/>
    <property type="match status" value="1"/>
</dbReference>
<name>A0A2A4GG72_9FLAO</name>
<keyword evidence="6 7" id="KW-0472">Membrane</keyword>
<evidence type="ECO:0000256" key="5">
    <source>
        <dbReference type="ARBA" id="ARBA00022989"/>
    </source>
</evidence>
<feature type="transmembrane region" description="Helical" evidence="7">
    <location>
        <begin position="276"/>
        <end position="300"/>
    </location>
</feature>
<evidence type="ECO:0000313" key="10">
    <source>
        <dbReference type="Proteomes" id="UP000219559"/>
    </source>
</evidence>
<dbReference type="InterPro" id="IPR051447">
    <property type="entry name" value="Lipoprotein-release_system"/>
</dbReference>
<gene>
    <name evidence="9" type="ORF">B7P33_05430</name>
</gene>
<organism evidence="9 10">
    <name type="scientific">Sediminicola luteus</name>
    <dbReference type="NCBI Taxonomy" id="319238"/>
    <lineage>
        <taxon>Bacteria</taxon>
        <taxon>Pseudomonadati</taxon>
        <taxon>Bacteroidota</taxon>
        <taxon>Flavobacteriia</taxon>
        <taxon>Flavobacteriales</taxon>
        <taxon>Flavobacteriaceae</taxon>
        <taxon>Sediminicola</taxon>
    </lineage>
</organism>
<feature type="transmembrane region" description="Helical" evidence="7">
    <location>
        <begin position="321"/>
        <end position="345"/>
    </location>
</feature>
<keyword evidence="5 7" id="KW-1133">Transmembrane helix</keyword>
<evidence type="ECO:0000256" key="1">
    <source>
        <dbReference type="ARBA" id="ARBA00004651"/>
    </source>
</evidence>
<feature type="transmembrane region" description="Helical" evidence="7">
    <location>
        <begin position="21"/>
        <end position="49"/>
    </location>
</feature>
<evidence type="ECO:0000259" key="8">
    <source>
        <dbReference type="Pfam" id="PF02687"/>
    </source>
</evidence>
<comment type="subcellular location">
    <subcellularLocation>
        <location evidence="1">Cell membrane</location>
        <topology evidence="1">Multi-pass membrane protein</topology>
    </subcellularLocation>
</comment>
<comment type="similarity">
    <text evidence="2">Belongs to the ABC-4 integral membrane protein family. LolC/E subfamily.</text>
</comment>
<dbReference type="AlphaFoldDB" id="A0A2A4GG72"/>
<dbReference type="Pfam" id="PF02687">
    <property type="entry name" value="FtsX"/>
    <property type="match status" value="1"/>
</dbReference>
<dbReference type="EMBL" id="NBWU01000001">
    <property type="protein sequence ID" value="PCE66732.1"/>
    <property type="molecule type" value="Genomic_DNA"/>
</dbReference>
<feature type="domain" description="ABC3 transporter permease C-terminal" evidence="8">
    <location>
        <begin position="277"/>
        <end position="394"/>
    </location>
</feature>
<evidence type="ECO:0000256" key="6">
    <source>
        <dbReference type="ARBA" id="ARBA00023136"/>
    </source>
</evidence>
<dbReference type="PANTHER" id="PTHR30489">
    <property type="entry name" value="LIPOPROTEIN-RELEASING SYSTEM TRANSMEMBRANE PROTEIN LOLE"/>
    <property type="match status" value="1"/>
</dbReference>
<dbReference type="GO" id="GO:0098797">
    <property type="term" value="C:plasma membrane protein complex"/>
    <property type="evidence" value="ECO:0007669"/>
    <property type="project" value="TreeGrafter"/>
</dbReference>
<dbReference type="Proteomes" id="UP000219559">
    <property type="component" value="Unassembled WGS sequence"/>
</dbReference>
<keyword evidence="4 7" id="KW-0812">Transmembrane</keyword>